<dbReference type="InterPro" id="IPR003697">
    <property type="entry name" value="Maf-like"/>
</dbReference>
<protein>
    <recommendedName>
        <fullName evidence="4">Nucleoside triphosphate pyrophosphatase</fullName>
        <ecNumber evidence="4">3.6.1.9</ecNumber>
    </recommendedName>
    <alternativeName>
        <fullName evidence="4">Nucleotide pyrophosphatase</fullName>
        <shortName evidence="4">Nucleotide PPase</shortName>
    </alternativeName>
</protein>
<dbReference type="Pfam" id="PF02545">
    <property type="entry name" value="Maf"/>
    <property type="match status" value="1"/>
</dbReference>
<dbReference type="EMBL" id="WTPX01000132">
    <property type="protein sequence ID" value="NNJ27233.1"/>
    <property type="molecule type" value="Genomic_DNA"/>
</dbReference>
<comment type="cofactor">
    <cofactor evidence="1 4">
        <name>a divalent metal cation</name>
        <dbReference type="ChEBI" id="CHEBI:60240"/>
    </cofactor>
</comment>
<feature type="active site" description="Proton acceptor" evidence="4">
    <location>
        <position position="101"/>
    </location>
</feature>
<comment type="similarity">
    <text evidence="4">Belongs to the Maf family.</text>
</comment>
<comment type="subcellular location">
    <subcellularLocation>
        <location evidence="4">Cytoplasm</location>
    </subcellularLocation>
</comment>
<dbReference type="EC" id="3.6.1.9" evidence="4"/>
<dbReference type="PANTHER" id="PTHR43213:SF5">
    <property type="entry name" value="BIFUNCTIONAL DTTP_UTP PYROPHOSPHATASE_METHYLTRANSFERASE PROTEIN-RELATED"/>
    <property type="match status" value="1"/>
</dbReference>
<comment type="caution">
    <text evidence="4">Lacks conserved residue(s) required for the propagation of feature annotation.</text>
</comment>
<keyword evidence="2 4" id="KW-0378">Hydrolase</keyword>
<organism evidence="5 6">
    <name type="scientific">Alienimonas chondri</name>
    <dbReference type="NCBI Taxonomy" id="2681879"/>
    <lineage>
        <taxon>Bacteria</taxon>
        <taxon>Pseudomonadati</taxon>
        <taxon>Planctomycetota</taxon>
        <taxon>Planctomycetia</taxon>
        <taxon>Planctomycetales</taxon>
        <taxon>Planctomycetaceae</taxon>
        <taxon>Alienimonas</taxon>
    </lineage>
</organism>
<dbReference type="PANTHER" id="PTHR43213">
    <property type="entry name" value="BIFUNCTIONAL DTTP/UTP PYROPHOSPHATASE/METHYLTRANSFERASE PROTEIN-RELATED"/>
    <property type="match status" value="1"/>
</dbReference>
<keyword evidence="4" id="KW-0963">Cytoplasm</keyword>
<evidence type="ECO:0000313" key="5">
    <source>
        <dbReference type="EMBL" id="NNJ27233.1"/>
    </source>
</evidence>
<comment type="function">
    <text evidence="4">Nucleoside triphosphate pyrophosphatase. May have a dual role in cell division arrest and in preventing the incorporation of modified nucleotides into cellular nucleic acids.</text>
</comment>
<evidence type="ECO:0000256" key="2">
    <source>
        <dbReference type="ARBA" id="ARBA00022801"/>
    </source>
</evidence>
<dbReference type="HAMAP" id="MF_00528">
    <property type="entry name" value="Maf"/>
    <property type="match status" value="1"/>
</dbReference>
<reference evidence="5 6" key="1">
    <citation type="journal article" date="2020" name="Syst. Appl. Microbiol.">
        <title>Alienimonas chondri sp. nov., a novel planctomycete isolated from the biofilm of the red alga Chondrus crispus.</title>
        <authorList>
            <person name="Vitorino I."/>
            <person name="Albuquerque L."/>
            <person name="Wiegand S."/>
            <person name="Kallscheuer N."/>
            <person name="da Costa M.S."/>
            <person name="Lobo-da-Cunha A."/>
            <person name="Jogler C."/>
            <person name="Lage O.M."/>
        </authorList>
    </citation>
    <scope>NUCLEOTIDE SEQUENCE [LARGE SCALE GENOMIC DNA]</scope>
    <source>
        <strain evidence="5 6">LzC2</strain>
    </source>
</reference>
<evidence type="ECO:0000256" key="3">
    <source>
        <dbReference type="ARBA" id="ARBA00023080"/>
    </source>
</evidence>
<keyword evidence="6" id="KW-1185">Reference proteome</keyword>
<dbReference type="Gene3D" id="3.90.950.10">
    <property type="match status" value="1"/>
</dbReference>
<comment type="catalytic activity">
    <reaction evidence="4">
        <text>a 2'-deoxyribonucleoside 5'-triphosphate + H2O = a 2'-deoxyribonucleoside 5'-phosphate + diphosphate + H(+)</text>
        <dbReference type="Rhea" id="RHEA:44644"/>
        <dbReference type="ChEBI" id="CHEBI:15377"/>
        <dbReference type="ChEBI" id="CHEBI:15378"/>
        <dbReference type="ChEBI" id="CHEBI:33019"/>
        <dbReference type="ChEBI" id="CHEBI:61560"/>
        <dbReference type="ChEBI" id="CHEBI:65317"/>
        <dbReference type="EC" id="3.6.1.9"/>
    </reaction>
</comment>
<keyword evidence="3 4" id="KW-0546">Nucleotide metabolism</keyword>
<comment type="caution">
    <text evidence="5">The sequence shown here is derived from an EMBL/GenBank/DDBJ whole genome shotgun (WGS) entry which is preliminary data.</text>
</comment>
<name>A0ABX1VIX6_9PLAN</name>
<dbReference type="Proteomes" id="UP000609651">
    <property type="component" value="Unassembled WGS sequence"/>
</dbReference>
<comment type="catalytic activity">
    <reaction evidence="4">
        <text>a ribonucleoside 5'-triphosphate + H2O = a ribonucleoside 5'-phosphate + diphosphate + H(+)</text>
        <dbReference type="Rhea" id="RHEA:23996"/>
        <dbReference type="ChEBI" id="CHEBI:15377"/>
        <dbReference type="ChEBI" id="CHEBI:15378"/>
        <dbReference type="ChEBI" id="CHEBI:33019"/>
        <dbReference type="ChEBI" id="CHEBI:58043"/>
        <dbReference type="ChEBI" id="CHEBI:61557"/>
        <dbReference type="EC" id="3.6.1.9"/>
    </reaction>
</comment>
<accession>A0ABX1VIX6</accession>
<evidence type="ECO:0000313" key="6">
    <source>
        <dbReference type="Proteomes" id="UP000609651"/>
    </source>
</evidence>
<proteinExistence type="inferred from homology"/>
<sequence>MMKGARPGEPGLVVLASRSPRRRALLEMVVPAERLRTLAPTDPSEESLEGLNTWREIEAGMGRVAAAKRDAVLARIAAGDPADDAPNEPLAGRWTAVIAADTAVIAGEAGGALVDGSLTVLGQPPDEDWEATVRRWFRKHYVGRTHVTATAVSVAVRGPGDPQSENGPANAGAIRTADVLVHSRITVRADAERHLDRLFAAAEPPGRAGGVAIAGLFGALLVERVDGSLSNVSGLPLRETLDLLAELGVEL</sequence>
<dbReference type="SUPFAM" id="SSF52972">
    <property type="entry name" value="ITPase-like"/>
    <property type="match status" value="1"/>
</dbReference>
<evidence type="ECO:0000256" key="1">
    <source>
        <dbReference type="ARBA" id="ARBA00001968"/>
    </source>
</evidence>
<evidence type="ECO:0000256" key="4">
    <source>
        <dbReference type="HAMAP-Rule" id="MF_00528"/>
    </source>
</evidence>
<gene>
    <name evidence="5" type="primary">maf</name>
    <name evidence="5" type="ORF">LzC2_33340</name>
</gene>
<dbReference type="InterPro" id="IPR029001">
    <property type="entry name" value="ITPase-like_fam"/>
</dbReference>